<proteinExistence type="inferred from homology"/>
<dbReference type="Proteomes" id="UP000265663">
    <property type="component" value="Unassembled WGS sequence"/>
</dbReference>
<evidence type="ECO:0000256" key="17">
    <source>
        <dbReference type="SAM" id="MobiDB-lite"/>
    </source>
</evidence>
<evidence type="ECO:0000256" key="5">
    <source>
        <dbReference type="ARBA" id="ARBA00022617"/>
    </source>
</evidence>
<evidence type="ECO:0000256" key="2">
    <source>
        <dbReference type="ARBA" id="ARBA00004443"/>
    </source>
</evidence>
<keyword evidence="11" id="KW-0496">Mitochondrion</keyword>
<dbReference type="SUPFAM" id="SSF48479">
    <property type="entry name" value="Cytochrome c oxidase subunit E"/>
    <property type="match status" value="1"/>
</dbReference>
<comment type="pathway">
    <text evidence="3">Energy metabolism; oxidative phosphorylation.</text>
</comment>
<keyword evidence="7" id="KW-0999">Mitochondrion inner membrane</keyword>
<keyword evidence="5" id="KW-0349">Heme</keyword>
<evidence type="ECO:0000256" key="12">
    <source>
        <dbReference type="ARBA" id="ARBA00023136"/>
    </source>
</evidence>
<evidence type="ECO:0000256" key="11">
    <source>
        <dbReference type="ARBA" id="ARBA00023128"/>
    </source>
</evidence>
<dbReference type="Pfam" id="PF17682">
    <property type="entry name" value="Tau95_N"/>
    <property type="match status" value="1"/>
</dbReference>
<comment type="similarity">
    <text evidence="4">Belongs to the cytochrome c oxidase subunit 5A family.</text>
</comment>
<feature type="region of interest" description="Disordered" evidence="17">
    <location>
        <begin position="565"/>
        <end position="590"/>
    </location>
</feature>
<feature type="compositionally biased region" description="Acidic residues" evidence="17">
    <location>
        <begin position="569"/>
        <end position="587"/>
    </location>
</feature>
<dbReference type="InterPro" id="IPR040454">
    <property type="entry name" value="TF_IIIC_Tfc1/Sfc1"/>
</dbReference>
<dbReference type="UniPathway" id="UPA00705"/>
<dbReference type="GO" id="GO:0000127">
    <property type="term" value="C:transcription factor TFIIIC complex"/>
    <property type="evidence" value="ECO:0007669"/>
    <property type="project" value="InterPro"/>
</dbReference>
<feature type="domain" description="Transcription factor IIIC subunit Tfc1/Sfc1 triple barrel" evidence="19">
    <location>
        <begin position="64"/>
        <end position="210"/>
    </location>
</feature>
<dbReference type="EMBL" id="KE747814">
    <property type="protein sequence ID" value="RMZ68190.1"/>
    <property type="molecule type" value="Genomic_DNA"/>
</dbReference>
<dbReference type="InterPro" id="IPR042536">
    <property type="entry name" value="TFIIIC_tauA_Sfc1"/>
</dbReference>
<name>A0A3M7M1C1_9PLEO</name>
<gene>
    <name evidence="20" type="ORF">GMOD_00004396</name>
</gene>
<dbReference type="PANTHER" id="PTHR13230:SF5">
    <property type="entry name" value="GENERAL TRANSCRIPTION FACTOR 3C POLYPEPTIDE 5"/>
    <property type="match status" value="1"/>
</dbReference>
<evidence type="ECO:0000256" key="16">
    <source>
        <dbReference type="ARBA" id="ARBA00082700"/>
    </source>
</evidence>
<evidence type="ECO:0000256" key="1">
    <source>
        <dbReference type="ARBA" id="ARBA00004123"/>
    </source>
</evidence>
<dbReference type="InterPro" id="IPR036545">
    <property type="entry name" value="Cyt_c_oxidase_su5A/6_sf"/>
</dbReference>
<dbReference type="GO" id="GO:0006384">
    <property type="term" value="P:transcription initiation at RNA polymerase III promoter"/>
    <property type="evidence" value="ECO:0007669"/>
    <property type="project" value="InterPro"/>
</dbReference>
<dbReference type="GO" id="GO:0045277">
    <property type="term" value="C:respiratory chain complex IV"/>
    <property type="evidence" value="ECO:0007669"/>
    <property type="project" value="InterPro"/>
</dbReference>
<keyword evidence="6" id="KW-0479">Metal-binding</keyword>
<dbReference type="InterPro" id="IPR019136">
    <property type="entry name" value="TF_IIIC_su-5_HTH"/>
</dbReference>
<dbReference type="GO" id="GO:0005743">
    <property type="term" value="C:mitochondrial inner membrane"/>
    <property type="evidence" value="ECO:0007669"/>
    <property type="project" value="UniProtKB-SubCell"/>
</dbReference>
<dbReference type="CDD" id="cd00923">
    <property type="entry name" value="Cyt_c_Oxidase_Va"/>
    <property type="match status" value="1"/>
</dbReference>
<evidence type="ECO:0000256" key="4">
    <source>
        <dbReference type="ARBA" id="ARBA00007972"/>
    </source>
</evidence>
<dbReference type="GO" id="GO:0046872">
    <property type="term" value="F:metal ion binding"/>
    <property type="evidence" value="ECO:0007669"/>
    <property type="project" value="UniProtKB-KW"/>
</dbReference>
<keyword evidence="21" id="KW-1185">Reference proteome</keyword>
<dbReference type="GO" id="GO:0005634">
    <property type="term" value="C:nucleus"/>
    <property type="evidence" value="ECO:0007669"/>
    <property type="project" value="UniProtKB-SubCell"/>
</dbReference>
<dbReference type="Gene3D" id="1.25.40.40">
    <property type="entry name" value="Cytochrome c oxidase, subunit Va/VI"/>
    <property type="match status" value="1"/>
</dbReference>
<evidence type="ECO:0000256" key="6">
    <source>
        <dbReference type="ARBA" id="ARBA00022723"/>
    </source>
</evidence>
<reference evidence="20 21" key="1">
    <citation type="journal article" date="2014" name="PLoS ONE">
        <title>De novo Genome Assembly of the Fungal Plant Pathogen Pyrenophora semeniperda.</title>
        <authorList>
            <person name="Soliai M.M."/>
            <person name="Meyer S.E."/>
            <person name="Udall J.A."/>
            <person name="Elzinga D.E."/>
            <person name="Hermansen R.A."/>
            <person name="Bodily P.M."/>
            <person name="Hart A.A."/>
            <person name="Coleman C.E."/>
        </authorList>
    </citation>
    <scope>NUCLEOTIDE SEQUENCE [LARGE SCALE GENOMIC DNA]</scope>
    <source>
        <strain evidence="20 21">CCB06</strain>
        <tissue evidence="20">Mycelium</tissue>
    </source>
</reference>
<feature type="domain" description="Transcription factor IIIC subunit 5 HTH" evidence="18">
    <location>
        <begin position="251"/>
        <end position="396"/>
    </location>
</feature>
<evidence type="ECO:0000259" key="18">
    <source>
        <dbReference type="Pfam" id="PF09734"/>
    </source>
</evidence>
<keyword evidence="12" id="KW-0472">Membrane</keyword>
<evidence type="ECO:0000256" key="10">
    <source>
        <dbReference type="ARBA" id="ARBA00023125"/>
    </source>
</evidence>
<evidence type="ECO:0000256" key="14">
    <source>
        <dbReference type="ARBA" id="ARBA00023242"/>
    </source>
</evidence>
<evidence type="ECO:0000256" key="15">
    <source>
        <dbReference type="ARBA" id="ARBA00070174"/>
    </source>
</evidence>
<protein>
    <recommendedName>
        <fullName evidence="15">Cytochrome c oxidase subunit 6, mitochondrial</fullName>
    </recommendedName>
    <alternativeName>
        <fullName evidence="16">Cytochrome c oxidase polypeptide VI</fullName>
    </alternativeName>
</protein>
<comment type="subcellular location">
    <subcellularLocation>
        <location evidence="2">Mitochondrion inner membrane</location>
        <topology evidence="2">Peripheral membrane protein</topology>
        <orientation evidence="2">Matrix side</orientation>
    </subcellularLocation>
    <subcellularLocation>
        <location evidence="1">Nucleus</location>
    </subcellularLocation>
</comment>
<dbReference type="Gene3D" id="3.30.200.160">
    <property type="entry name" value="TFIIIC, subcomplex tauA, subunit Sfc1, barrel domain"/>
    <property type="match status" value="1"/>
</dbReference>
<organism evidence="20 21">
    <name type="scientific">Pyrenophora seminiperda CCB06</name>
    <dbReference type="NCBI Taxonomy" id="1302712"/>
    <lineage>
        <taxon>Eukaryota</taxon>
        <taxon>Fungi</taxon>
        <taxon>Dikarya</taxon>
        <taxon>Ascomycota</taxon>
        <taxon>Pezizomycotina</taxon>
        <taxon>Dothideomycetes</taxon>
        <taxon>Pleosporomycetidae</taxon>
        <taxon>Pleosporales</taxon>
        <taxon>Pleosporineae</taxon>
        <taxon>Pleosporaceae</taxon>
        <taxon>Pyrenophora</taxon>
    </lineage>
</organism>
<dbReference type="GO" id="GO:0001003">
    <property type="term" value="F:RNA polymerase III type 2 promoter sequence-specific DNA binding"/>
    <property type="evidence" value="ECO:0007669"/>
    <property type="project" value="TreeGrafter"/>
</dbReference>
<evidence type="ECO:0000256" key="9">
    <source>
        <dbReference type="ARBA" id="ARBA00023004"/>
    </source>
</evidence>
<dbReference type="GO" id="GO:0001002">
    <property type="term" value="F:RNA polymerase III type 1 promoter sequence-specific DNA binding"/>
    <property type="evidence" value="ECO:0007669"/>
    <property type="project" value="TreeGrafter"/>
</dbReference>
<dbReference type="Pfam" id="PF02284">
    <property type="entry name" value="COX5A"/>
    <property type="match status" value="1"/>
</dbReference>
<accession>A0A3M7M1C1</accession>
<keyword evidence="14" id="KW-0539">Nucleus</keyword>
<dbReference type="Pfam" id="PF09734">
    <property type="entry name" value="Tau95"/>
    <property type="match status" value="1"/>
</dbReference>
<keyword evidence="10" id="KW-0238">DNA-binding</keyword>
<keyword evidence="8" id="KW-0809">Transit peptide</keyword>
<dbReference type="GO" id="GO:0006123">
    <property type="term" value="P:mitochondrial electron transport, cytochrome c to oxygen"/>
    <property type="evidence" value="ECO:0007669"/>
    <property type="project" value="InterPro"/>
</dbReference>
<dbReference type="OrthoDB" id="5598268at2759"/>
<dbReference type="InterPro" id="IPR003204">
    <property type="entry name" value="Cyt_c_oxidase_su5A/6"/>
</dbReference>
<sequence length="733" mass="83351">MQQQKKKKRRQDVYGERYDSGRILQADAIDATWSTWYPIMNSENDTAAAQHAPWLPVPSRAISVVEHPAVVENVDEGIASLGGPVKLSKGLRSKLETTTNAAGDDELKKLISVSLRPDDPFTKRLLSTPVRTNNLLLKITVPKRTGRRRKRGTSGPFLSEDEIGSHGSRATVDAPTIYRILQDNASTYKVALAGVVDEAHRFRNMPDMQYDASHNETMIALRDHALSKRYNIVKNLNANTKAGADLTKSVGPSPEFLQMPIAFNYRFQQNANVKYTEKGVVNVQKNFAYNAYTIVKPTDEHVPTGPRPGLPAERNLTPYMQALIANIRTLLLQRPIVTRQLLYNRLGWDKRTKLRQAAIYCGFFFESGPWREALVRWGVDPRKDPEYRKYQTVSFQSYLKSGTAKHNTAFDQHVMKLARMSPEELATEHTFDGFNVSQTGNLFQFCDVTDPLITKILATKDIRTTCAPTFQGWYHVGTWAKATVVLKDKMNTIIGGEKPDDSIYQRILEWPELWDDKEMAAGYRAEIDDRQVRQEKRREHQVMHNVRWAARNPRYAFEQMEALNGREDDAGEELEPEDVDVPEDMTEEPVSAEAVSRVGVRAPVYRATPVALKTSRAFSQSAALKNDAHAEETFEEFTARYEKEFEKVNDVFELQRNLNNCFAYDLVPSPAVITAALRAARRVNDFPSAVRVFEGIKFKVENKGQYAEYLQELEPIREELGIPLKEVLYPDEK</sequence>
<dbReference type="FunFam" id="1.25.40.40:FF:000001">
    <property type="entry name" value="Cytochrome c oxidase subunit VI"/>
    <property type="match status" value="1"/>
</dbReference>
<evidence type="ECO:0000313" key="21">
    <source>
        <dbReference type="Proteomes" id="UP000265663"/>
    </source>
</evidence>
<dbReference type="PANTHER" id="PTHR13230">
    <property type="entry name" value="GENERAL TRANSCRIPTION FACTOR IIIC, POLYPEPTIDE 5"/>
    <property type="match status" value="1"/>
</dbReference>
<evidence type="ECO:0000313" key="20">
    <source>
        <dbReference type="EMBL" id="RMZ68190.1"/>
    </source>
</evidence>
<dbReference type="InterPro" id="IPR041499">
    <property type="entry name" value="Tfc1/Sfc1_N"/>
</dbReference>
<evidence type="ECO:0000256" key="3">
    <source>
        <dbReference type="ARBA" id="ARBA00004673"/>
    </source>
</evidence>
<evidence type="ECO:0000256" key="8">
    <source>
        <dbReference type="ARBA" id="ARBA00022946"/>
    </source>
</evidence>
<dbReference type="AlphaFoldDB" id="A0A3M7M1C1"/>
<keyword evidence="9" id="KW-0408">Iron</keyword>
<evidence type="ECO:0000259" key="19">
    <source>
        <dbReference type="Pfam" id="PF17682"/>
    </source>
</evidence>
<keyword evidence="13" id="KW-0804">Transcription</keyword>
<evidence type="ECO:0000256" key="7">
    <source>
        <dbReference type="ARBA" id="ARBA00022792"/>
    </source>
</evidence>
<evidence type="ECO:0000256" key="13">
    <source>
        <dbReference type="ARBA" id="ARBA00023163"/>
    </source>
</evidence>